<dbReference type="KEGG" id="uli:ETAA1_43230"/>
<feature type="short sequence motif" description="GXSXG" evidence="2">
    <location>
        <begin position="122"/>
        <end position="126"/>
    </location>
</feature>
<dbReference type="AlphaFoldDB" id="A0A517XXX0"/>
<dbReference type="RefSeq" id="WP_145242009.1">
    <property type="nucleotide sequence ID" value="NZ_CP036273.1"/>
</dbReference>
<evidence type="ECO:0000259" key="4">
    <source>
        <dbReference type="PROSITE" id="PS51635"/>
    </source>
</evidence>
<proteinExistence type="predicted"/>
<reference evidence="5 6" key="1">
    <citation type="submission" date="2019-02" db="EMBL/GenBank/DDBJ databases">
        <title>Deep-cultivation of Planctomycetes and their phenomic and genomic characterization uncovers novel biology.</title>
        <authorList>
            <person name="Wiegand S."/>
            <person name="Jogler M."/>
            <person name="Boedeker C."/>
            <person name="Pinto D."/>
            <person name="Vollmers J."/>
            <person name="Rivas-Marin E."/>
            <person name="Kohn T."/>
            <person name="Peeters S.H."/>
            <person name="Heuer A."/>
            <person name="Rast P."/>
            <person name="Oberbeckmann S."/>
            <person name="Bunk B."/>
            <person name="Jeske O."/>
            <person name="Meyerdierks A."/>
            <person name="Storesund J.E."/>
            <person name="Kallscheuer N."/>
            <person name="Luecker S."/>
            <person name="Lage O.M."/>
            <person name="Pohl T."/>
            <person name="Merkel B.J."/>
            <person name="Hornburger P."/>
            <person name="Mueller R.-W."/>
            <person name="Bruemmer F."/>
            <person name="Labrenz M."/>
            <person name="Spormann A.M."/>
            <person name="Op den Camp H."/>
            <person name="Overmann J."/>
            <person name="Amann R."/>
            <person name="Jetten M.S.M."/>
            <person name="Mascher T."/>
            <person name="Medema M.H."/>
            <person name="Devos D.P."/>
            <person name="Kaster A.-K."/>
            <person name="Ovreas L."/>
            <person name="Rohde M."/>
            <person name="Galperin M.Y."/>
            <person name="Jogler C."/>
        </authorList>
    </citation>
    <scope>NUCLEOTIDE SEQUENCE [LARGE SCALE GENOMIC DNA]</scope>
    <source>
        <strain evidence="5 6">ETA_A1</strain>
    </source>
</reference>
<feature type="short sequence motif" description="GXGXXG" evidence="2">
    <location>
        <begin position="93"/>
        <end position="98"/>
    </location>
</feature>
<keyword evidence="6" id="KW-1185">Reference proteome</keyword>
<evidence type="ECO:0000256" key="1">
    <source>
        <dbReference type="ARBA" id="ARBA00023098"/>
    </source>
</evidence>
<dbReference type="OrthoDB" id="213032at2"/>
<dbReference type="Proteomes" id="UP000319576">
    <property type="component" value="Chromosome"/>
</dbReference>
<dbReference type="Pfam" id="PF01734">
    <property type="entry name" value="Patatin"/>
    <property type="match status" value="1"/>
</dbReference>
<dbReference type="PROSITE" id="PS51257">
    <property type="entry name" value="PROKAR_LIPOPROTEIN"/>
    <property type="match status" value="1"/>
</dbReference>
<organism evidence="5 6">
    <name type="scientific">Urbifossiella limnaea</name>
    <dbReference type="NCBI Taxonomy" id="2528023"/>
    <lineage>
        <taxon>Bacteria</taxon>
        <taxon>Pseudomonadati</taxon>
        <taxon>Planctomycetota</taxon>
        <taxon>Planctomycetia</taxon>
        <taxon>Gemmatales</taxon>
        <taxon>Gemmataceae</taxon>
        <taxon>Urbifossiella</taxon>
    </lineage>
</organism>
<sequence>MAITTRGRRPRLPDLLAATLVVALAAALGCTPRSFTNPPTNLLDSSWYNRTPPPDPYPDPDSTLSDGLASVFGDGMLPMPTAGGPQNVLVISGGGKYGAYVAGILCGWTENGTRPTFDVCTGISSGALIASLAFLGPKYDARLAREFNNVGQRDILRFRPVRGLLFNRGLATSAPLRELVERNLDDEAFADMRAAHHAGRRLFVATVSLTTQRAVVWDVGAVATSGRPDARELVYKIMIAACSIPGVMPPVEFDIELNGQRYQELHVDAGNVIQAFVQTPRGLPPGSNVYIVASGKIYRDPLDENPRFLKVMAASVSNTMYALFRESAYKMYALCAVTGSNFHLNAVPTTLKIEPGSMTFKKEEMRLLFDVGRQSAVGGVPWRRTPPSSQPGETMVPRTGLEYTAEGCGPWQGRPVEPVPGP</sequence>
<name>A0A517XXX0_9BACT</name>
<protein>
    <submittedName>
        <fullName evidence="5">Patatin-like phospholipase</fullName>
    </submittedName>
</protein>
<dbReference type="InterPro" id="IPR016035">
    <property type="entry name" value="Acyl_Trfase/lysoPLipase"/>
</dbReference>
<keyword evidence="1" id="KW-0443">Lipid metabolism</keyword>
<dbReference type="SUPFAM" id="SSF52151">
    <property type="entry name" value="FabD/lysophospholipase-like"/>
    <property type="match status" value="1"/>
</dbReference>
<dbReference type="EMBL" id="CP036273">
    <property type="protein sequence ID" value="QDU22345.1"/>
    <property type="molecule type" value="Genomic_DNA"/>
</dbReference>
<dbReference type="Gene3D" id="3.40.1090.10">
    <property type="entry name" value="Cytosolic phospholipase A2 catalytic domain"/>
    <property type="match status" value="1"/>
</dbReference>
<evidence type="ECO:0000256" key="3">
    <source>
        <dbReference type="SAM" id="MobiDB-lite"/>
    </source>
</evidence>
<dbReference type="PROSITE" id="PS51635">
    <property type="entry name" value="PNPLA"/>
    <property type="match status" value="1"/>
</dbReference>
<gene>
    <name evidence="5" type="ORF">ETAA1_43230</name>
</gene>
<evidence type="ECO:0000313" key="6">
    <source>
        <dbReference type="Proteomes" id="UP000319576"/>
    </source>
</evidence>
<evidence type="ECO:0000313" key="5">
    <source>
        <dbReference type="EMBL" id="QDU22345.1"/>
    </source>
</evidence>
<dbReference type="GO" id="GO:0006629">
    <property type="term" value="P:lipid metabolic process"/>
    <property type="evidence" value="ECO:0007669"/>
    <property type="project" value="UniProtKB-KW"/>
</dbReference>
<dbReference type="InterPro" id="IPR002641">
    <property type="entry name" value="PNPLA_dom"/>
</dbReference>
<comment type="caution">
    <text evidence="2">Lacks conserved residue(s) required for the propagation of feature annotation.</text>
</comment>
<evidence type="ECO:0000256" key="2">
    <source>
        <dbReference type="PROSITE-ProRule" id="PRU01161"/>
    </source>
</evidence>
<feature type="region of interest" description="Disordered" evidence="3">
    <location>
        <begin position="41"/>
        <end position="64"/>
    </location>
</feature>
<accession>A0A517XXX0</accession>
<feature type="domain" description="PNPLA" evidence="4">
    <location>
        <begin position="89"/>
        <end position="277"/>
    </location>
</feature>